<comment type="subunit">
    <text evidence="5">Monomer.</text>
</comment>
<dbReference type="InterPro" id="IPR000059">
    <property type="entry name" value="NUDIX_hydrolase_NudL_CS"/>
</dbReference>
<evidence type="ECO:0000313" key="32">
    <source>
        <dbReference type="RefSeq" id="XP_012868240.1"/>
    </source>
</evidence>
<comment type="catalytic activity">
    <reaction evidence="17">
        <text>hexanoyl-CoA + H2O = hexanoyl-4'-phosphopantetheine + adenosine 3',5'-bisphosphate + 2 H(+)</text>
        <dbReference type="Rhea" id="RHEA:49980"/>
        <dbReference type="ChEBI" id="CHEBI:15377"/>
        <dbReference type="ChEBI" id="CHEBI:15378"/>
        <dbReference type="ChEBI" id="CHEBI:58343"/>
        <dbReference type="ChEBI" id="CHEBI:62620"/>
        <dbReference type="ChEBI" id="CHEBI:132012"/>
    </reaction>
    <physiologicalReaction direction="left-to-right" evidence="17">
        <dbReference type="Rhea" id="RHEA:49981"/>
    </physiologicalReaction>
</comment>
<evidence type="ECO:0000256" key="2">
    <source>
        <dbReference type="ARBA" id="ARBA00001946"/>
    </source>
</evidence>
<evidence type="ECO:0000256" key="24">
    <source>
        <dbReference type="ARBA" id="ARBA00050371"/>
    </source>
</evidence>
<reference evidence="32" key="1">
    <citation type="submission" date="2025-08" db="UniProtKB">
        <authorList>
            <consortium name="RefSeq"/>
        </authorList>
    </citation>
    <scope>IDENTIFICATION</scope>
    <source>
        <tissue evidence="32">Kidney</tissue>
    </source>
</reference>
<keyword evidence="10" id="KW-0576">Peroxisome</keyword>
<evidence type="ECO:0000256" key="21">
    <source>
        <dbReference type="ARBA" id="ARBA00048667"/>
    </source>
</evidence>
<dbReference type="InterPro" id="IPR000086">
    <property type="entry name" value="NUDIX_hydrolase_dom"/>
</dbReference>
<dbReference type="InParanoid" id="A0A1S3EWE7"/>
<dbReference type="OrthoDB" id="206213at2759"/>
<keyword evidence="7" id="KW-0378">Hydrolase</keyword>
<evidence type="ECO:0000256" key="12">
    <source>
        <dbReference type="ARBA" id="ARBA00044908"/>
    </source>
</evidence>
<comment type="catalytic activity">
    <reaction evidence="14">
        <text>octanoyl-CoA + H2O = S-octanoyl-4'-phosphopantetheine + adenosine 3',5'-bisphosphate + 2 H(+)</text>
        <dbReference type="Rhea" id="RHEA:50016"/>
        <dbReference type="ChEBI" id="CHEBI:15377"/>
        <dbReference type="ChEBI" id="CHEBI:15378"/>
        <dbReference type="ChEBI" id="CHEBI:57386"/>
        <dbReference type="ChEBI" id="CHEBI:58343"/>
        <dbReference type="ChEBI" id="CHEBI:132013"/>
    </reaction>
    <physiologicalReaction direction="left-to-right" evidence="14">
        <dbReference type="Rhea" id="RHEA:50017"/>
    </physiologicalReaction>
</comment>
<gene>
    <name evidence="32" type="primary">Nudt7</name>
</gene>
<evidence type="ECO:0000256" key="23">
    <source>
        <dbReference type="ARBA" id="ARBA00049284"/>
    </source>
</evidence>
<evidence type="ECO:0000256" key="27">
    <source>
        <dbReference type="ARBA" id="ARBA00059426"/>
    </source>
</evidence>
<evidence type="ECO:0000256" key="22">
    <source>
        <dbReference type="ARBA" id="ARBA00048961"/>
    </source>
</evidence>
<evidence type="ECO:0000256" key="8">
    <source>
        <dbReference type="ARBA" id="ARBA00022842"/>
    </source>
</evidence>
<evidence type="ECO:0000259" key="30">
    <source>
        <dbReference type="PROSITE" id="PS51462"/>
    </source>
</evidence>
<evidence type="ECO:0000256" key="25">
    <source>
        <dbReference type="ARBA" id="ARBA00051749"/>
    </source>
</evidence>
<evidence type="ECO:0000256" key="13">
    <source>
        <dbReference type="ARBA" id="ARBA00044967"/>
    </source>
</evidence>
<evidence type="ECO:0000256" key="9">
    <source>
        <dbReference type="ARBA" id="ARBA00022884"/>
    </source>
</evidence>
<keyword evidence="11" id="KW-0464">Manganese</keyword>
<name>A0A1S3EWE7_DIPOR</name>
<comment type="catalytic activity">
    <reaction evidence="22">
        <text>choloyl-CoA + H2O = S-choloyl-4'-phosphopantetheine + adenosine 3',5'-bisphosphate + 2 H(+)</text>
        <dbReference type="Rhea" id="RHEA:50036"/>
        <dbReference type="ChEBI" id="CHEBI:15377"/>
        <dbReference type="ChEBI" id="CHEBI:15378"/>
        <dbReference type="ChEBI" id="CHEBI:57373"/>
        <dbReference type="ChEBI" id="CHEBI:58343"/>
        <dbReference type="ChEBI" id="CHEBI:132020"/>
    </reaction>
    <physiologicalReaction direction="left-to-right" evidence="22">
        <dbReference type="Rhea" id="RHEA:50037"/>
    </physiologicalReaction>
</comment>
<comment type="cofactor">
    <cofactor evidence="1">
        <name>Mn(2+)</name>
        <dbReference type="ChEBI" id="CHEBI:29035"/>
    </cofactor>
</comment>
<dbReference type="Gene3D" id="3.90.79.10">
    <property type="entry name" value="Nucleoside Triphosphate Pyrophosphohydrolase"/>
    <property type="match status" value="1"/>
</dbReference>
<comment type="catalytic activity">
    <reaction evidence="24">
        <text>decanoyl-CoA + H2O = decanoyl-4'-phosphopantetheine + adenosine 3',5'-bisphosphate + 2 H(+)</text>
        <dbReference type="Rhea" id="RHEA:50020"/>
        <dbReference type="ChEBI" id="CHEBI:15377"/>
        <dbReference type="ChEBI" id="CHEBI:15378"/>
        <dbReference type="ChEBI" id="CHEBI:58343"/>
        <dbReference type="ChEBI" id="CHEBI:61430"/>
        <dbReference type="ChEBI" id="CHEBI:132014"/>
    </reaction>
    <physiologicalReaction direction="left-to-right" evidence="24">
        <dbReference type="Rhea" id="RHEA:50021"/>
    </physiologicalReaction>
</comment>
<keyword evidence="9" id="KW-0694">RNA-binding</keyword>
<dbReference type="GO" id="GO:0015938">
    <property type="term" value="P:coenzyme A catabolic process"/>
    <property type="evidence" value="ECO:0007669"/>
    <property type="project" value="TreeGrafter"/>
</dbReference>
<evidence type="ECO:0000256" key="1">
    <source>
        <dbReference type="ARBA" id="ARBA00001936"/>
    </source>
</evidence>
<comment type="catalytic activity">
    <reaction evidence="12">
        <text>CoA + H2O = (R)-4'-phosphopantetheine + adenosine 3',5'-bisphosphate + 2 H(+)</text>
        <dbReference type="Rhea" id="RHEA:64988"/>
        <dbReference type="ChEBI" id="CHEBI:15377"/>
        <dbReference type="ChEBI" id="CHEBI:15378"/>
        <dbReference type="ChEBI" id="CHEBI:57287"/>
        <dbReference type="ChEBI" id="CHEBI:58343"/>
        <dbReference type="ChEBI" id="CHEBI:61723"/>
        <dbReference type="EC" id="3.6.1.77"/>
    </reaction>
    <physiologicalReaction direction="left-to-right" evidence="12">
        <dbReference type="Rhea" id="RHEA:64989"/>
    </physiologicalReaction>
</comment>
<dbReference type="GO" id="GO:0000287">
    <property type="term" value="F:magnesium ion binding"/>
    <property type="evidence" value="ECO:0007669"/>
    <property type="project" value="InterPro"/>
</dbReference>
<comment type="catalytic activity">
    <reaction evidence="25">
        <text>3alpha,7alpha,12alpha-trihydroxy-5beta-cholestan-26-oyl-CoA + H2O = 3alpha,7alpha,12alpha-trihydroxy-5beta-cholestan-26-oyl-4'-phosphopantetheine + adenosine 3',5'-bisphosphate + 2 H(+)</text>
        <dbReference type="Rhea" id="RHEA:50040"/>
        <dbReference type="ChEBI" id="CHEBI:15377"/>
        <dbReference type="ChEBI" id="CHEBI:15378"/>
        <dbReference type="ChEBI" id="CHEBI:58343"/>
        <dbReference type="ChEBI" id="CHEBI:63001"/>
        <dbReference type="ChEBI" id="CHEBI:132021"/>
    </reaction>
    <physiologicalReaction direction="left-to-right" evidence="25">
        <dbReference type="Rhea" id="RHEA:50041"/>
    </physiologicalReaction>
</comment>
<dbReference type="FunCoup" id="A0A1S3EWE7">
    <property type="interactions" value="221"/>
</dbReference>
<dbReference type="PANTHER" id="PTHR12992:SF24">
    <property type="entry name" value="PEROXISOMAL COENZYME A DIPHOSPHATASE NUDT7"/>
    <property type="match status" value="1"/>
</dbReference>
<feature type="domain" description="Nudix hydrolase" evidence="30">
    <location>
        <begin position="44"/>
        <end position="177"/>
    </location>
</feature>
<dbReference type="Pfam" id="PF00293">
    <property type="entry name" value="NUDIX"/>
    <property type="match status" value="1"/>
</dbReference>
<dbReference type="Proteomes" id="UP000081671">
    <property type="component" value="Unplaced"/>
</dbReference>
<evidence type="ECO:0000256" key="19">
    <source>
        <dbReference type="ARBA" id="ARBA00047757"/>
    </source>
</evidence>
<evidence type="ECO:0000256" key="7">
    <source>
        <dbReference type="ARBA" id="ARBA00022801"/>
    </source>
</evidence>
<evidence type="ECO:0000256" key="14">
    <source>
        <dbReference type="ARBA" id="ARBA00047289"/>
    </source>
</evidence>
<dbReference type="PANTHER" id="PTHR12992">
    <property type="entry name" value="NUDIX HYDROLASE"/>
    <property type="match status" value="1"/>
</dbReference>
<dbReference type="FunFam" id="3.90.79.10:FF:000049">
    <property type="entry name" value="Peroxisomal coenzyme A diphosphatase NUDT7"/>
    <property type="match status" value="1"/>
</dbReference>
<dbReference type="InterPro" id="IPR015797">
    <property type="entry name" value="NUDIX_hydrolase-like_dom_sf"/>
</dbReference>
<evidence type="ECO:0000313" key="31">
    <source>
        <dbReference type="Proteomes" id="UP000081671"/>
    </source>
</evidence>
<dbReference type="GO" id="GO:0030145">
    <property type="term" value="F:manganese ion binding"/>
    <property type="evidence" value="ECO:0007669"/>
    <property type="project" value="InterPro"/>
</dbReference>
<dbReference type="EC" id="3.6.1.77" evidence="13"/>
<dbReference type="CTD" id="283927"/>
<dbReference type="PROSITE" id="PS01293">
    <property type="entry name" value="NUDIX_COA"/>
    <property type="match status" value="1"/>
</dbReference>
<comment type="catalytic activity">
    <reaction evidence="16">
        <text>tetradecanoyl-CoA + H2O = tetradecanoyl-4'-phosphopantetheine + adenosine 3',5'-bisphosphate + 2 H(+)</text>
        <dbReference type="Rhea" id="RHEA:50028"/>
        <dbReference type="ChEBI" id="CHEBI:15377"/>
        <dbReference type="ChEBI" id="CHEBI:15378"/>
        <dbReference type="ChEBI" id="CHEBI:57385"/>
        <dbReference type="ChEBI" id="CHEBI:58343"/>
        <dbReference type="ChEBI" id="CHEBI:132017"/>
    </reaction>
    <physiologicalReaction direction="left-to-right" evidence="16">
        <dbReference type="Rhea" id="RHEA:50029"/>
    </physiologicalReaction>
</comment>
<dbReference type="GeneID" id="105983042"/>
<evidence type="ECO:0000256" key="10">
    <source>
        <dbReference type="ARBA" id="ARBA00023140"/>
    </source>
</evidence>
<evidence type="ECO:0000256" key="16">
    <source>
        <dbReference type="ARBA" id="ARBA00047403"/>
    </source>
</evidence>
<evidence type="ECO:0000256" key="20">
    <source>
        <dbReference type="ARBA" id="ARBA00048624"/>
    </source>
</evidence>
<comment type="catalytic activity">
    <reaction evidence="23">
        <text>butanoyl-CoA + H2O = S-butanoyl-4'-phosphopantetheine + adenosine 3',5'-bisphosphate + 2 H(+)</text>
        <dbReference type="Rhea" id="RHEA:49976"/>
        <dbReference type="ChEBI" id="CHEBI:15377"/>
        <dbReference type="ChEBI" id="CHEBI:15378"/>
        <dbReference type="ChEBI" id="CHEBI:57371"/>
        <dbReference type="ChEBI" id="CHEBI:58343"/>
        <dbReference type="ChEBI" id="CHEBI:132011"/>
    </reaction>
    <physiologicalReaction direction="left-to-right" evidence="23">
        <dbReference type="Rhea" id="RHEA:49977"/>
    </physiologicalReaction>
</comment>
<proteinExistence type="inferred from homology"/>
<evidence type="ECO:0000256" key="18">
    <source>
        <dbReference type="ARBA" id="ARBA00047666"/>
    </source>
</evidence>
<comment type="catalytic activity">
    <reaction evidence="19">
        <text>dodecanoyl-CoA + H2O = S-dodecanoyl-4'-phosphopantetheine + adenosine 3',5'-bisphosphate + 2 H(+)</text>
        <dbReference type="Rhea" id="RHEA:50024"/>
        <dbReference type="ChEBI" id="CHEBI:15377"/>
        <dbReference type="ChEBI" id="CHEBI:15378"/>
        <dbReference type="ChEBI" id="CHEBI:57375"/>
        <dbReference type="ChEBI" id="CHEBI:58343"/>
        <dbReference type="ChEBI" id="CHEBI:132015"/>
    </reaction>
    <physiologicalReaction direction="left-to-right" evidence="19">
        <dbReference type="Rhea" id="RHEA:50025"/>
    </physiologicalReaction>
</comment>
<comment type="catalytic activity">
    <reaction evidence="15">
        <text>malonyl-CoA + H2O = malonyl-4'-phosphopantetheine + adenosine 3',5'-bisphosphate + 2 H(+)</text>
        <dbReference type="Rhea" id="RHEA:67468"/>
        <dbReference type="ChEBI" id="CHEBI:15377"/>
        <dbReference type="ChEBI" id="CHEBI:15378"/>
        <dbReference type="ChEBI" id="CHEBI:57384"/>
        <dbReference type="ChEBI" id="CHEBI:58343"/>
        <dbReference type="ChEBI" id="CHEBI:172363"/>
    </reaction>
    <physiologicalReaction direction="left-to-right" evidence="15">
        <dbReference type="Rhea" id="RHEA:67469"/>
    </physiologicalReaction>
</comment>
<evidence type="ECO:0000256" key="26">
    <source>
        <dbReference type="ARBA" id="ARBA00051856"/>
    </source>
</evidence>
<dbReference type="InterPro" id="IPR045121">
    <property type="entry name" value="CoAse"/>
</dbReference>
<evidence type="ECO:0000256" key="28">
    <source>
        <dbReference type="ARBA" id="ARBA00072984"/>
    </source>
</evidence>
<evidence type="ECO:0000256" key="6">
    <source>
        <dbReference type="ARBA" id="ARBA00022723"/>
    </source>
</evidence>
<comment type="catalytic activity">
    <reaction evidence="26">
        <text>acetyl-CoA + H2O = S-acetyl-4'-phosphopantetheine + adenosine 3',5'-bisphosphate + 2 H(+)</text>
        <dbReference type="Rhea" id="RHEA:64992"/>
        <dbReference type="ChEBI" id="CHEBI:15377"/>
        <dbReference type="ChEBI" id="CHEBI:15378"/>
        <dbReference type="ChEBI" id="CHEBI:57288"/>
        <dbReference type="ChEBI" id="CHEBI:58343"/>
        <dbReference type="ChEBI" id="CHEBI:156266"/>
    </reaction>
    <physiologicalReaction direction="left-to-right" evidence="26">
        <dbReference type="Rhea" id="RHEA:64993"/>
    </physiologicalReaction>
</comment>
<keyword evidence="31" id="KW-1185">Reference proteome</keyword>
<evidence type="ECO:0000256" key="3">
    <source>
        <dbReference type="ARBA" id="ARBA00004275"/>
    </source>
</evidence>
<evidence type="ECO:0000256" key="17">
    <source>
        <dbReference type="ARBA" id="ARBA00047466"/>
    </source>
</evidence>
<evidence type="ECO:0000256" key="15">
    <source>
        <dbReference type="ARBA" id="ARBA00047369"/>
    </source>
</evidence>
<evidence type="ECO:0000256" key="5">
    <source>
        <dbReference type="ARBA" id="ARBA00011245"/>
    </source>
</evidence>
<dbReference type="KEGG" id="dord:105983042"/>
<accession>A0A1S3EWE7</accession>
<comment type="subcellular location">
    <subcellularLocation>
        <location evidence="3">Peroxisome</location>
    </subcellularLocation>
</comment>
<dbReference type="GO" id="GO:0005782">
    <property type="term" value="C:peroxisomal matrix"/>
    <property type="evidence" value="ECO:0007669"/>
    <property type="project" value="UniProtKB-ARBA"/>
</dbReference>
<dbReference type="GO" id="GO:0010945">
    <property type="term" value="F:coenzyme A diphosphatase activity"/>
    <property type="evidence" value="ECO:0007669"/>
    <property type="project" value="UniProtKB-EC"/>
</dbReference>
<dbReference type="AlphaFoldDB" id="A0A1S3EWE7"/>
<comment type="catalytic activity">
    <reaction evidence="20">
        <text>succinyl-CoA + H2O = succinyl-4'-phosphopantetheine + adenosine 3',5'-bisphosphate + 2 H(+)</text>
        <dbReference type="Rhea" id="RHEA:67472"/>
        <dbReference type="ChEBI" id="CHEBI:15377"/>
        <dbReference type="ChEBI" id="CHEBI:15378"/>
        <dbReference type="ChEBI" id="CHEBI:57292"/>
        <dbReference type="ChEBI" id="CHEBI:58343"/>
        <dbReference type="ChEBI" id="CHEBI:172364"/>
    </reaction>
    <physiologicalReaction direction="left-to-right" evidence="20">
        <dbReference type="Rhea" id="RHEA:67473"/>
    </physiologicalReaction>
</comment>
<comment type="catalytic activity">
    <reaction evidence="21">
        <text>a 5'-end CoA-ribonucleoside in mRNA + H2O = a 5'-end phospho-adenosine-phospho-ribonucleoside in mRNA + (R)-4'-phosphopantetheine + 2 H(+)</text>
        <dbReference type="Rhea" id="RHEA:67592"/>
        <dbReference type="Rhea" id="RHEA-COMP:15719"/>
        <dbReference type="Rhea" id="RHEA-COMP:17276"/>
        <dbReference type="ChEBI" id="CHEBI:15377"/>
        <dbReference type="ChEBI" id="CHEBI:15378"/>
        <dbReference type="ChEBI" id="CHEBI:61723"/>
        <dbReference type="ChEBI" id="CHEBI:144051"/>
        <dbReference type="ChEBI" id="CHEBI:172371"/>
    </reaction>
    <physiologicalReaction direction="left-to-right" evidence="21">
        <dbReference type="Rhea" id="RHEA:67593"/>
    </physiologicalReaction>
</comment>
<keyword evidence="8" id="KW-0460">Magnesium</keyword>
<comment type="function">
    <text evidence="27">Fatty acyl-coenzyme A (CoA) diphosphatase that hydrolyzes fatty acyl-CoA to yield acyl-4'-phosphopantetheine and adenosine 3',5'-bisphosphate. Cleaves CoA, CoA esters and oxidized CoA with similar efficiencies. Preferentially hydrolyzes medium-chain acyl-CoAs and bile acid-CoAs. Has no activity toward NDP-sugars, CDP-alcohols, (deoxy)nucleoside 5'-triphosphates, nucleoside 5'-di or monophosphates, diadenosine polyphosphates, NAD, NADH, NADP, NADPH or thymidine-5'-monophospho-p-nitrophenyl ester. May be required to eliminate oxidized CoA from peroxisomes, or regulate CoA and acyl-CoA levels in this organelle in response to metabolic demand. Does not play a role in U8 snoRNA decapping activity. Binds U8 snoRNA. Exhibits decapping activity towards dpCoA-capped RNAs in vitro.</text>
</comment>
<protein>
    <recommendedName>
        <fullName evidence="28">Peroxisomal coenzyme A diphosphatase NUDT7</fullName>
        <ecNumber evidence="13">3.6.1.77</ecNumber>
    </recommendedName>
    <alternativeName>
        <fullName evidence="29">Nucleoside diphosphate-linked moiety X motif 7</fullName>
    </alternativeName>
</protein>
<dbReference type="SUPFAM" id="SSF55811">
    <property type="entry name" value="Nudix"/>
    <property type="match status" value="1"/>
</dbReference>
<keyword evidence="6" id="KW-0479">Metal-binding</keyword>
<dbReference type="CDD" id="cd03426">
    <property type="entry name" value="NUDIX_CoAse_Nudt7"/>
    <property type="match status" value="1"/>
</dbReference>
<comment type="catalytic activity">
    <reaction evidence="18">
        <text>propanoyl-CoA + H2O = propanoyl-4'-phosphopantetheine + adenosine 3',5'-bisphosphate + 2 H(+)</text>
        <dbReference type="Rhea" id="RHEA:67464"/>
        <dbReference type="ChEBI" id="CHEBI:15377"/>
        <dbReference type="ChEBI" id="CHEBI:15378"/>
        <dbReference type="ChEBI" id="CHEBI:57392"/>
        <dbReference type="ChEBI" id="CHEBI:58343"/>
        <dbReference type="ChEBI" id="CHEBI:172362"/>
    </reaction>
    <physiologicalReaction direction="left-to-right" evidence="18">
        <dbReference type="Rhea" id="RHEA:67465"/>
    </physiologicalReaction>
</comment>
<dbReference type="GO" id="GO:0009132">
    <property type="term" value="P:nucleoside diphosphate metabolic process"/>
    <property type="evidence" value="ECO:0007669"/>
    <property type="project" value="InterPro"/>
</dbReference>
<organism evidence="31 32">
    <name type="scientific">Dipodomys ordii</name>
    <name type="common">Ord's kangaroo rat</name>
    <dbReference type="NCBI Taxonomy" id="10020"/>
    <lineage>
        <taxon>Eukaryota</taxon>
        <taxon>Metazoa</taxon>
        <taxon>Chordata</taxon>
        <taxon>Craniata</taxon>
        <taxon>Vertebrata</taxon>
        <taxon>Euteleostomi</taxon>
        <taxon>Mammalia</taxon>
        <taxon>Eutheria</taxon>
        <taxon>Euarchontoglires</taxon>
        <taxon>Glires</taxon>
        <taxon>Rodentia</taxon>
        <taxon>Castorimorpha</taxon>
        <taxon>Heteromyidae</taxon>
        <taxon>Dipodomyinae</taxon>
        <taxon>Dipodomys</taxon>
    </lineage>
</organism>
<dbReference type="STRING" id="10020.ENSDORP00000010375"/>
<dbReference type="PROSITE" id="PS51462">
    <property type="entry name" value="NUDIX"/>
    <property type="match status" value="1"/>
</dbReference>
<evidence type="ECO:0000256" key="4">
    <source>
        <dbReference type="ARBA" id="ARBA00006506"/>
    </source>
</evidence>
<comment type="cofactor">
    <cofactor evidence="2">
        <name>Mg(2+)</name>
        <dbReference type="ChEBI" id="CHEBI:18420"/>
    </cofactor>
</comment>
<evidence type="ECO:0000256" key="11">
    <source>
        <dbReference type="ARBA" id="ARBA00023211"/>
    </source>
</evidence>
<comment type="similarity">
    <text evidence="4">Belongs to the Nudix hydrolase family. PCD1 subfamily.</text>
</comment>
<sequence length="243" mass="27881">MHIWSFNEGNPPYFCFHFSKNVIDDARARLRKLDVGTEYSHFAALKYSVLLPLLVKDGKLHLLFTLRSEKLRRSPGEACFPGGKREPTDTDDTATALREAQEEVGLHPQQVEVACRLAPYMLDKDTLITPVVGFIDHSFQAQPNPDEVKDVFFVPLDYFLHPHVHSHHHITQPDDQFIAHCFEYTNPESGLQYKIRGITAKMAVLVALIILEETPSFETEFNLSDLISSYKKFFLRKHVTNKL</sequence>
<dbReference type="GO" id="GO:0003723">
    <property type="term" value="F:RNA binding"/>
    <property type="evidence" value="ECO:0007669"/>
    <property type="project" value="UniProtKB-KW"/>
</dbReference>
<evidence type="ECO:0000256" key="29">
    <source>
        <dbReference type="ARBA" id="ARBA00079598"/>
    </source>
</evidence>
<dbReference type="RefSeq" id="XP_012868240.1">
    <property type="nucleotide sequence ID" value="XM_013012786.1"/>
</dbReference>